<evidence type="ECO:0000313" key="1">
    <source>
        <dbReference type="EMBL" id="KAF9492518.1"/>
    </source>
</evidence>
<organism evidence="1 2">
    <name type="scientific">Pleurotus eryngii</name>
    <name type="common">Boletus of the steppes</name>
    <dbReference type="NCBI Taxonomy" id="5323"/>
    <lineage>
        <taxon>Eukaryota</taxon>
        <taxon>Fungi</taxon>
        <taxon>Dikarya</taxon>
        <taxon>Basidiomycota</taxon>
        <taxon>Agaricomycotina</taxon>
        <taxon>Agaricomycetes</taxon>
        <taxon>Agaricomycetidae</taxon>
        <taxon>Agaricales</taxon>
        <taxon>Pleurotineae</taxon>
        <taxon>Pleurotaceae</taxon>
        <taxon>Pleurotus</taxon>
    </lineage>
</organism>
<sequence length="262" mass="29727">MRREVLATGEEADEIASRAVYDEWGDAHIMVTHTLSVGTSTVWLEVEQERYYSPVNYNVPLVVEFGNSEECTLFLHEHMSKLHRYISVTGIAVIDDIVHALIPIIDDLLTAQGDAAARCLPYSQFVVDLPQPETQLIRHRSSNRGDDRPCYLTLHLSFGEFISIHCVDWSEPNNPPACPLRSDTFRSLNNIHLNFLPPTQHDYHNHDRPSQHSTEPINVTIEATGTHGLTATNLGVWAIAVHGMYRSFFVQKYHSIFKDNSH</sequence>
<comment type="caution">
    <text evidence="1">The sequence shown here is derived from an EMBL/GenBank/DDBJ whole genome shotgun (WGS) entry which is preliminary data.</text>
</comment>
<dbReference type="AlphaFoldDB" id="A0A9P6DDX0"/>
<evidence type="ECO:0000313" key="2">
    <source>
        <dbReference type="Proteomes" id="UP000807025"/>
    </source>
</evidence>
<dbReference type="EMBL" id="MU154600">
    <property type="protein sequence ID" value="KAF9492518.1"/>
    <property type="molecule type" value="Genomic_DNA"/>
</dbReference>
<accession>A0A9P6DDX0</accession>
<gene>
    <name evidence="1" type="ORF">BDN71DRAFT_1451373</name>
</gene>
<protein>
    <submittedName>
        <fullName evidence="1">Uncharacterized protein</fullName>
    </submittedName>
</protein>
<reference evidence="1" key="1">
    <citation type="submission" date="2020-11" db="EMBL/GenBank/DDBJ databases">
        <authorList>
            <consortium name="DOE Joint Genome Institute"/>
            <person name="Ahrendt S."/>
            <person name="Riley R."/>
            <person name="Andreopoulos W."/>
            <person name="Labutti K."/>
            <person name="Pangilinan J."/>
            <person name="Ruiz-Duenas F.J."/>
            <person name="Barrasa J.M."/>
            <person name="Sanchez-Garcia M."/>
            <person name="Camarero S."/>
            <person name="Miyauchi S."/>
            <person name="Serrano A."/>
            <person name="Linde D."/>
            <person name="Babiker R."/>
            <person name="Drula E."/>
            <person name="Ayuso-Fernandez I."/>
            <person name="Pacheco R."/>
            <person name="Padilla G."/>
            <person name="Ferreira P."/>
            <person name="Barriuso J."/>
            <person name="Kellner H."/>
            <person name="Castanera R."/>
            <person name="Alfaro M."/>
            <person name="Ramirez L."/>
            <person name="Pisabarro A.G."/>
            <person name="Kuo A."/>
            <person name="Tritt A."/>
            <person name="Lipzen A."/>
            <person name="He G."/>
            <person name="Yan M."/>
            <person name="Ng V."/>
            <person name="Cullen D."/>
            <person name="Martin F."/>
            <person name="Rosso M.-N."/>
            <person name="Henrissat B."/>
            <person name="Hibbett D."/>
            <person name="Martinez A.T."/>
            <person name="Grigoriev I.V."/>
        </authorList>
    </citation>
    <scope>NUCLEOTIDE SEQUENCE</scope>
    <source>
        <strain evidence="1">ATCC 90797</strain>
    </source>
</reference>
<dbReference type="Proteomes" id="UP000807025">
    <property type="component" value="Unassembled WGS sequence"/>
</dbReference>
<proteinExistence type="predicted"/>
<name>A0A9P6DDX0_PLEER</name>
<keyword evidence="2" id="KW-1185">Reference proteome</keyword>